<dbReference type="SUPFAM" id="SSF55811">
    <property type="entry name" value="Nudix"/>
    <property type="match status" value="1"/>
</dbReference>
<dbReference type="RefSeq" id="WP_203805695.1">
    <property type="nucleotide sequence ID" value="NZ_BOMY01000021.1"/>
</dbReference>
<dbReference type="GO" id="GO:0006753">
    <property type="term" value="P:nucleoside phosphate metabolic process"/>
    <property type="evidence" value="ECO:0007669"/>
    <property type="project" value="TreeGrafter"/>
</dbReference>
<evidence type="ECO:0000256" key="4">
    <source>
        <dbReference type="RuleBase" id="RU003476"/>
    </source>
</evidence>
<dbReference type="Proteomes" id="UP000623608">
    <property type="component" value="Unassembled WGS sequence"/>
</dbReference>
<dbReference type="EMBL" id="BOMY01000021">
    <property type="protein sequence ID" value="GIF20240.1"/>
    <property type="molecule type" value="Genomic_DNA"/>
</dbReference>
<evidence type="ECO:0000259" key="5">
    <source>
        <dbReference type="PROSITE" id="PS51462"/>
    </source>
</evidence>
<dbReference type="InterPro" id="IPR020476">
    <property type="entry name" value="Nudix_hydrolase"/>
</dbReference>
<evidence type="ECO:0000256" key="2">
    <source>
        <dbReference type="ARBA" id="ARBA00005582"/>
    </source>
</evidence>
<dbReference type="Pfam" id="PF00293">
    <property type="entry name" value="NUDIX"/>
    <property type="match status" value="1"/>
</dbReference>
<dbReference type="PRINTS" id="PR00502">
    <property type="entry name" value="NUDIXFAMILY"/>
</dbReference>
<evidence type="ECO:0000256" key="3">
    <source>
        <dbReference type="ARBA" id="ARBA00022801"/>
    </source>
</evidence>
<keyword evidence="3 4" id="KW-0378">Hydrolase</keyword>
<dbReference type="AlphaFoldDB" id="A0A919TTC5"/>
<dbReference type="GO" id="GO:0019693">
    <property type="term" value="P:ribose phosphate metabolic process"/>
    <property type="evidence" value="ECO:0007669"/>
    <property type="project" value="TreeGrafter"/>
</dbReference>
<comment type="cofactor">
    <cofactor evidence="1">
        <name>Mg(2+)</name>
        <dbReference type="ChEBI" id="CHEBI:18420"/>
    </cofactor>
</comment>
<dbReference type="GO" id="GO:0005829">
    <property type="term" value="C:cytosol"/>
    <property type="evidence" value="ECO:0007669"/>
    <property type="project" value="TreeGrafter"/>
</dbReference>
<dbReference type="InterPro" id="IPR015797">
    <property type="entry name" value="NUDIX_hydrolase-like_dom_sf"/>
</dbReference>
<dbReference type="InterPro" id="IPR000086">
    <property type="entry name" value="NUDIX_hydrolase_dom"/>
</dbReference>
<comment type="similarity">
    <text evidence="2 4">Belongs to the Nudix hydrolase family.</text>
</comment>
<dbReference type="InterPro" id="IPR020084">
    <property type="entry name" value="NUDIX_hydrolase_CS"/>
</dbReference>
<accession>A0A919TTC5</accession>
<keyword evidence="7" id="KW-1185">Reference proteome</keyword>
<dbReference type="PANTHER" id="PTHR11839">
    <property type="entry name" value="UDP/ADP-SUGAR PYROPHOSPHATASE"/>
    <property type="match status" value="1"/>
</dbReference>
<sequence length="191" mass="21197">MDHDDARPGISRIGDPRVVYSNRHGALADDDVRGPRGDIGRYLRFSWANGGVVTVPFDGRQFHLWEMYRYPIGDYSWEFPRGAADPDEPIEKTAARELAEETGMEAQELTRMGDIYADTGLIAQPCAVVLAWLSPGAEAKPRRPEPFEAVAGTLALTIDELTDHLRAGKIRCGLTIAAFHLARLHLEERNG</sequence>
<reference evidence="6" key="1">
    <citation type="submission" date="2021-01" db="EMBL/GenBank/DDBJ databases">
        <title>Whole genome shotgun sequence of Actinoplanes tereljensis NBRC 105297.</title>
        <authorList>
            <person name="Komaki H."/>
            <person name="Tamura T."/>
        </authorList>
    </citation>
    <scope>NUCLEOTIDE SEQUENCE</scope>
    <source>
        <strain evidence="6">NBRC 105297</strain>
    </source>
</reference>
<name>A0A919TTC5_9ACTN</name>
<evidence type="ECO:0000313" key="6">
    <source>
        <dbReference type="EMBL" id="GIF20240.1"/>
    </source>
</evidence>
<dbReference type="PROSITE" id="PS00893">
    <property type="entry name" value="NUDIX_BOX"/>
    <property type="match status" value="1"/>
</dbReference>
<proteinExistence type="inferred from homology"/>
<dbReference type="GO" id="GO:0016462">
    <property type="term" value="F:pyrophosphatase activity"/>
    <property type="evidence" value="ECO:0007669"/>
    <property type="project" value="UniProtKB-ARBA"/>
</dbReference>
<evidence type="ECO:0000313" key="7">
    <source>
        <dbReference type="Proteomes" id="UP000623608"/>
    </source>
</evidence>
<evidence type="ECO:0000256" key="1">
    <source>
        <dbReference type="ARBA" id="ARBA00001946"/>
    </source>
</evidence>
<gene>
    <name evidence="6" type="ORF">Ate02nite_29700</name>
</gene>
<dbReference type="PANTHER" id="PTHR11839:SF18">
    <property type="entry name" value="NUDIX HYDROLASE DOMAIN-CONTAINING PROTEIN"/>
    <property type="match status" value="1"/>
</dbReference>
<dbReference type="PROSITE" id="PS51462">
    <property type="entry name" value="NUDIX"/>
    <property type="match status" value="1"/>
</dbReference>
<feature type="domain" description="Nudix hydrolase" evidence="5">
    <location>
        <begin position="47"/>
        <end position="178"/>
    </location>
</feature>
<organism evidence="6 7">
    <name type="scientific">Paractinoplanes tereljensis</name>
    <dbReference type="NCBI Taxonomy" id="571912"/>
    <lineage>
        <taxon>Bacteria</taxon>
        <taxon>Bacillati</taxon>
        <taxon>Actinomycetota</taxon>
        <taxon>Actinomycetes</taxon>
        <taxon>Micromonosporales</taxon>
        <taxon>Micromonosporaceae</taxon>
        <taxon>Paractinoplanes</taxon>
    </lineage>
</organism>
<comment type="caution">
    <text evidence="6">The sequence shown here is derived from an EMBL/GenBank/DDBJ whole genome shotgun (WGS) entry which is preliminary data.</text>
</comment>
<dbReference type="Gene3D" id="3.90.79.10">
    <property type="entry name" value="Nucleoside Triphosphate Pyrophosphohydrolase"/>
    <property type="match status" value="1"/>
</dbReference>
<protein>
    <submittedName>
        <fullName evidence="6">ADP-ribose pyrophosphatase</fullName>
    </submittedName>
</protein>